<dbReference type="PANTHER" id="PTHR30469">
    <property type="entry name" value="MULTIDRUG RESISTANCE PROTEIN MDTA"/>
    <property type="match status" value="1"/>
</dbReference>
<accession>A0A0M4D0D0</accession>
<dbReference type="PATRIC" id="fig|1603606.3.peg.551"/>
<dbReference type="Pfam" id="PF25967">
    <property type="entry name" value="RND-MFP_C"/>
    <property type="match status" value="1"/>
</dbReference>
<sequence>MSTKSKLIKIGLPLIIIAAGIVGMRVLVLSRPVPQKEVRENPGALVEVFTVAEGPKVVEVVGTGTVQPSREVAITPQVSGAVVSLSPRLVPGGFFRKGEELLRIEEIDYRLAVDRARAALAKAEVELATVQGQGRIARQEWDRLALGDGEEPNPLVLYQPQEKNARAGVASAQAALSQAELDLQRTRLVAPFNGRIRSEQVELGQYLRAGSAVVQFAGTDAAEVLVPLPLEELPWLKVPGPGRTGNGSPALIRGAVDGSRWTGRVVRSLGEVDALGRMARLVVEVEDPYGLQSAEAGPALEVGMFVTVTLQGKELPKALVIPRRALRDAGTVWVADSQNLLRLRKVEVLRLEEQQALIGAGLEAGERVVLTPLAGAAEGMKLRIVAGKARS</sequence>
<evidence type="ECO:0000313" key="3">
    <source>
        <dbReference type="EMBL" id="ALC15301.1"/>
    </source>
</evidence>
<dbReference type="Gene3D" id="2.40.50.100">
    <property type="match status" value="1"/>
</dbReference>
<dbReference type="Gene3D" id="2.40.420.20">
    <property type="match status" value="1"/>
</dbReference>
<comment type="similarity">
    <text evidence="1">Belongs to the membrane fusion protein (MFP) (TC 8.A.1) family.</text>
</comment>
<dbReference type="AlphaFoldDB" id="A0A0M4D0D0"/>
<dbReference type="PANTHER" id="PTHR30469:SF12">
    <property type="entry name" value="MULTIDRUG RESISTANCE PROTEIN MDTA"/>
    <property type="match status" value="1"/>
</dbReference>
<dbReference type="STRING" id="1603606.DSOUD_0510"/>
<proteinExistence type="inferred from homology"/>
<dbReference type="KEGG" id="des:DSOUD_0510"/>
<evidence type="ECO:0000256" key="1">
    <source>
        <dbReference type="ARBA" id="ARBA00009477"/>
    </source>
</evidence>
<dbReference type="OrthoDB" id="9806939at2"/>
<reference evidence="3 4" key="1">
    <citation type="submission" date="2015-07" db="EMBL/GenBank/DDBJ databases">
        <title>Isolation and Genomic Characterization of a Novel Halophilic Metal-Reducing Deltaproteobacterium from the Deep Subsurface.</title>
        <authorList>
            <person name="Badalamenti J.P."/>
            <person name="Summers Z.M."/>
            <person name="Gralnick J.A."/>
            <person name="Bond D.R."/>
        </authorList>
    </citation>
    <scope>NUCLEOTIDE SEQUENCE [LARGE SCALE GENOMIC DNA]</scope>
    <source>
        <strain evidence="3 4">WTL</strain>
    </source>
</reference>
<dbReference type="EMBL" id="CP010802">
    <property type="protein sequence ID" value="ALC15301.1"/>
    <property type="molecule type" value="Genomic_DNA"/>
</dbReference>
<evidence type="ECO:0000313" key="4">
    <source>
        <dbReference type="Proteomes" id="UP000057158"/>
    </source>
</evidence>
<dbReference type="Gene3D" id="2.40.30.170">
    <property type="match status" value="1"/>
</dbReference>
<dbReference type="RefSeq" id="WP_053549524.1">
    <property type="nucleotide sequence ID" value="NZ_CP010802.1"/>
</dbReference>
<dbReference type="SUPFAM" id="SSF111369">
    <property type="entry name" value="HlyD-like secretion proteins"/>
    <property type="match status" value="1"/>
</dbReference>
<gene>
    <name evidence="3" type="ORF">DSOUD_0510</name>
</gene>
<protein>
    <submittedName>
        <fullName evidence="3">RND family efflux transporter, MFP subunit</fullName>
    </submittedName>
</protein>
<evidence type="ECO:0000259" key="2">
    <source>
        <dbReference type="Pfam" id="PF25967"/>
    </source>
</evidence>
<organism evidence="3 4">
    <name type="scientific">Desulfuromonas soudanensis</name>
    <dbReference type="NCBI Taxonomy" id="1603606"/>
    <lineage>
        <taxon>Bacteria</taxon>
        <taxon>Pseudomonadati</taxon>
        <taxon>Thermodesulfobacteriota</taxon>
        <taxon>Desulfuromonadia</taxon>
        <taxon>Desulfuromonadales</taxon>
        <taxon>Desulfuromonadaceae</taxon>
        <taxon>Desulfuromonas</taxon>
    </lineage>
</organism>
<dbReference type="GO" id="GO:1990281">
    <property type="term" value="C:efflux pump complex"/>
    <property type="evidence" value="ECO:0007669"/>
    <property type="project" value="TreeGrafter"/>
</dbReference>
<feature type="domain" description="Multidrug resistance protein MdtA-like C-terminal permuted SH3" evidence="2">
    <location>
        <begin position="318"/>
        <end position="370"/>
    </location>
</feature>
<dbReference type="NCBIfam" id="TIGR01730">
    <property type="entry name" value="RND_mfp"/>
    <property type="match status" value="1"/>
</dbReference>
<name>A0A0M4D0D0_9BACT</name>
<dbReference type="InterPro" id="IPR058627">
    <property type="entry name" value="MdtA-like_C"/>
</dbReference>
<dbReference type="Proteomes" id="UP000057158">
    <property type="component" value="Chromosome"/>
</dbReference>
<dbReference type="Gene3D" id="1.10.287.470">
    <property type="entry name" value="Helix hairpin bin"/>
    <property type="match status" value="1"/>
</dbReference>
<keyword evidence="4" id="KW-1185">Reference proteome</keyword>
<dbReference type="InterPro" id="IPR006143">
    <property type="entry name" value="RND_pump_MFP"/>
</dbReference>
<dbReference type="GO" id="GO:0015562">
    <property type="term" value="F:efflux transmembrane transporter activity"/>
    <property type="evidence" value="ECO:0007669"/>
    <property type="project" value="TreeGrafter"/>
</dbReference>